<accession>A0ABN9UCN4</accession>
<name>A0ABN9UCN4_9DINO</name>
<reference evidence="2" key="1">
    <citation type="submission" date="2023-10" db="EMBL/GenBank/DDBJ databases">
        <authorList>
            <person name="Chen Y."/>
            <person name="Shah S."/>
            <person name="Dougan E. K."/>
            <person name="Thang M."/>
            <person name="Chan C."/>
        </authorList>
    </citation>
    <scope>NUCLEOTIDE SEQUENCE [LARGE SCALE GENOMIC DNA]</scope>
</reference>
<feature type="non-terminal residue" evidence="2">
    <location>
        <position position="1"/>
    </location>
</feature>
<gene>
    <name evidence="2" type="ORF">PCOR1329_LOCUS47383</name>
</gene>
<sequence length="227" mass="23831">ASRLQQQQRPELEPAGMPALPREVRAAPGRGPGGRRPAAARGLRLAAALAAAALCLAGRGARAAWSLGPAAAGRRQVAGAAAAGLLTAVGTSGAALAASPPADWAPSAATLQTQRDKLVGLPGKLREEKWDDVRTTLKSLPVGLLWNLGDKKNTVRILGLEAGDDELMELSEEISSSLQLADQFTYDNAFVKFQPGNGKVRLDEPIEMIETAMKKLDKAIKLTSEAR</sequence>
<organism evidence="2 3">
    <name type="scientific">Prorocentrum cordatum</name>
    <dbReference type="NCBI Taxonomy" id="2364126"/>
    <lineage>
        <taxon>Eukaryota</taxon>
        <taxon>Sar</taxon>
        <taxon>Alveolata</taxon>
        <taxon>Dinophyceae</taxon>
        <taxon>Prorocentrales</taxon>
        <taxon>Prorocentraceae</taxon>
        <taxon>Prorocentrum</taxon>
    </lineage>
</organism>
<evidence type="ECO:0000256" key="1">
    <source>
        <dbReference type="SAM" id="MobiDB-lite"/>
    </source>
</evidence>
<feature type="region of interest" description="Disordered" evidence="1">
    <location>
        <begin position="1"/>
        <end position="38"/>
    </location>
</feature>
<evidence type="ECO:0000313" key="3">
    <source>
        <dbReference type="Proteomes" id="UP001189429"/>
    </source>
</evidence>
<dbReference type="Proteomes" id="UP001189429">
    <property type="component" value="Unassembled WGS sequence"/>
</dbReference>
<protein>
    <submittedName>
        <fullName evidence="2">Uncharacterized protein</fullName>
    </submittedName>
</protein>
<evidence type="ECO:0000313" key="2">
    <source>
        <dbReference type="EMBL" id="CAK0857208.1"/>
    </source>
</evidence>
<keyword evidence="3" id="KW-1185">Reference proteome</keyword>
<proteinExistence type="predicted"/>
<dbReference type="EMBL" id="CAUYUJ010015709">
    <property type="protein sequence ID" value="CAK0857208.1"/>
    <property type="molecule type" value="Genomic_DNA"/>
</dbReference>
<comment type="caution">
    <text evidence="2">The sequence shown here is derived from an EMBL/GenBank/DDBJ whole genome shotgun (WGS) entry which is preliminary data.</text>
</comment>